<keyword evidence="4" id="KW-0813">Transport</keyword>
<dbReference type="EMBL" id="CAJPVJ010000547">
    <property type="protein sequence ID" value="CAG2162821.1"/>
    <property type="molecule type" value="Genomic_DNA"/>
</dbReference>
<evidence type="ECO:0000313" key="12">
    <source>
        <dbReference type="Proteomes" id="UP000728032"/>
    </source>
</evidence>
<evidence type="ECO:0000256" key="3">
    <source>
        <dbReference type="ARBA" id="ARBA00015612"/>
    </source>
</evidence>
<keyword evidence="10" id="KW-0175">Coiled coil</keyword>
<evidence type="ECO:0000256" key="7">
    <source>
        <dbReference type="ARBA" id="ARBA00022989"/>
    </source>
</evidence>
<comment type="subcellular location">
    <subcellularLocation>
        <location evidence="1">Golgi apparatus membrane</location>
        <topology evidence="1">Single-pass type IV membrane protein</topology>
    </subcellularLocation>
</comment>
<reference evidence="11" key="1">
    <citation type="submission" date="2020-11" db="EMBL/GenBank/DDBJ databases">
        <authorList>
            <person name="Tran Van P."/>
        </authorList>
    </citation>
    <scope>NUCLEOTIDE SEQUENCE</scope>
</reference>
<dbReference type="Pfam" id="PF12352">
    <property type="entry name" value="V-SNARE_C"/>
    <property type="match status" value="1"/>
</dbReference>
<evidence type="ECO:0000256" key="6">
    <source>
        <dbReference type="ARBA" id="ARBA00022927"/>
    </source>
</evidence>
<keyword evidence="5" id="KW-0812">Transmembrane</keyword>
<dbReference type="EMBL" id="OC915372">
    <property type="protein sequence ID" value="CAD7640146.1"/>
    <property type="molecule type" value="Genomic_DNA"/>
</dbReference>
<protein>
    <recommendedName>
        <fullName evidence="3">Golgi SNAP receptor complex member 1</fullName>
    </recommendedName>
</protein>
<accession>A0A7R9LED2</accession>
<keyword evidence="6" id="KW-0653">Protein transport</keyword>
<dbReference type="GO" id="GO:0048219">
    <property type="term" value="P:inter-Golgi cisterna vesicle-mediated transport"/>
    <property type="evidence" value="ECO:0007669"/>
    <property type="project" value="TreeGrafter"/>
</dbReference>
<evidence type="ECO:0000313" key="11">
    <source>
        <dbReference type="EMBL" id="CAD7640146.1"/>
    </source>
</evidence>
<dbReference type="Proteomes" id="UP000728032">
    <property type="component" value="Unassembled WGS sequence"/>
</dbReference>
<dbReference type="PANTHER" id="PTHR21094:SF2">
    <property type="entry name" value="GOLGI SNAP RECEPTOR COMPLEX MEMBER 1"/>
    <property type="match status" value="1"/>
</dbReference>
<organism evidence="11">
    <name type="scientific">Oppiella nova</name>
    <dbReference type="NCBI Taxonomy" id="334625"/>
    <lineage>
        <taxon>Eukaryota</taxon>
        <taxon>Metazoa</taxon>
        <taxon>Ecdysozoa</taxon>
        <taxon>Arthropoda</taxon>
        <taxon>Chelicerata</taxon>
        <taxon>Arachnida</taxon>
        <taxon>Acari</taxon>
        <taxon>Acariformes</taxon>
        <taxon>Sarcoptiformes</taxon>
        <taxon>Oribatida</taxon>
        <taxon>Brachypylina</taxon>
        <taxon>Oppioidea</taxon>
        <taxon>Oppiidae</taxon>
        <taxon>Oppiella</taxon>
    </lineage>
</organism>
<dbReference type="AlphaFoldDB" id="A0A7R9LED2"/>
<dbReference type="GO" id="GO:0000139">
    <property type="term" value="C:Golgi membrane"/>
    <property type="evidence" value="ECO:0007669"/>
    <property type="project" value="UniProtKB-SubCell"/>
</dbReference>
<evidence type="ECO:0000256" key="10">
    <source>
        <dbReference type="SAM" id="Coils"/>
    </source>
</evidence>
<dbReference type="GO" id="GO:0015031">
    <property type="term" value="P:protein transport"/>
    <property type="evidence" value="ECO:0007669"/>
    <property type="project" value="UniProtKB-KW"/>
</dbReference>
<dbReference type="OrthoDB" id="422156at2759"/>
<evidence type="ECO:0000256" key="8">
    <source>
        <dbReference type="ARBA" id="ARBA00023034"/>
    </source>
</evidence>
<keyword evidence="12" id="KW-1185">Reference proteome</keyword>
<comment type="similarity">
    <text evidence="2">Belongs to the GOSR1 family.</text>
</comment>
<dbReference type="PANTHER" id="PTHR21094">
    <property type="entry name" value="GOS-28 SNARE- RELATED"/>
    <property type="match status" value="1"/>
</dbReference>
<proteinExistence type="inferred from homology"/>
<evidence type="ECO:0000256" key="4">
    <source>
        <dbReference type="ARBA" id="ARBA00022448"/>
    </source>
</evidence>
<dbReference type="GO" id="GO:0005797">
    <property type="term" value="C:Golgi medial cisterna"/>
    <property type="evidence" value="ECO:0007669"/>
    <property type="project" value="TreeGrafter"/>
</dbReference>
<dbReference type="GO" id="GO:0005484">
    <property type="term" value="F:SNAP receptor activity"/>
    <property type="evidence" value="ECO:0007669"/>
    <property type="project" value="TreeGrafter"/>
</dbReference>
<dbReference type="GO" id="GO:0006906">
    <property type="term" value="P:vesicle fusion"/>
    <property type="evidence" value="ECO:0007669"/>
    <property type="project" value="TreeGrafter"/>
</dbReference>
<evidence type="ECO:0000256" key="1">
    <source>
        <dbReference type="ARBA" id="ARBA00004409"/>
    </source>
</evidence>
<keyword evidence="9" id="KW-0472">Membrane</keyword>
<dbReference type="GO" id="GO:0006888">
    <property type="term" value="P:endoplasmic reticulum to Golgi vesicle-mediated transport"/>
    <property type="evidence" value="ECO:0007669"/>
    <property type="project" value="InterPro"/>
</dbReference>
<name>A0A7R9LED2_9ACAR</name>
<dbReference type="InterPro" id="IPR023601">
    <property type="entry name" value="Golgi_SNAP_su1"/>
</dbReference>
<dbReference type="GO" id="GO:0005801">
    <property type="term" value="C:cis-Golgi network"/>
    <property type="evidence" value="ECO:0007669"/>
    <property type="project" value="InterPro"/>
</dbReference>
<gene>
    <name evidence="11" type="ORF">ONB1V03_LOCUS2410</name>
</gene>
<evidence type="ECO:0000256" key="2">
    <source>
        <dbReference type="ARBA" id="ARBA00008473"/>
    </source>
</evidence>
<evidence type="ECO:0000256" key="9">
    <source>
        <dbReference type="ARBA" id="ARBA00023136"/>
    </source>
</evidence>
<feature type="coiled-coil region" evidence="10">
    <location>
        <begin position="64"/>
        <end position="129"/>
    </location>
</feature>
<dbReference type="GO" id="GO:0031201">
    <property type="term" value="C:SNARE complex"/>
    <property type="evidence" value="ECO:0007669"/>
    <property type="project" value="TreeGrafter"/>
</dbReference>
<keyword evidence="7" id="KW-1133">Transmembrane helix</keyword>
<keyword evidence="8" id="KW-0333">Golgi apparatus</keyword>
<sequence length="225" mass="26290">MIADTSVARQSTQQWEELRREARHYENELDSKLLSFSKLVSKDITRDDESSESVPLMDDSRDGFERLNCEIDSLLRALTDVNNQMSQYCERIQNASATIYTLQRHREILHDYSNEFNKTRNNIEAKLNRELLLGPHKKDTGFRTTTNKKNDSLLKESQHIRSSEIMIDEQINVAINTRQHLINQRNTFKSIQTHMTTLAMHRINIKKKKDSIILGIVIAISINYR</sequence>
<evidence type="ECO:0000256" key="5">
    <source>
        <dbReference type="ARBA" id="ARBA00022692"/>
    </source>
</evidence>